<dbReference type="VEuPathDB" id="FungiDB:M747DRAFT_318404"/>
<dbReference type="AlphaFoldDB" id="A0A370BMY3"/>
<name>A0A370BMY3_ASPNG</name>
<proteinExistence type="predicted"/>
<gene>
    <name evidence="1" type="ORF">M747DRAFT_318404</name>
</gene>
<dbReference type="Proteomes" id="UP000253845">
    <property type="component" value="Unassembled WGS sequence"/>
</dbReference>
<dbReference type="EMBL" id="KZ851945">
    <property type="protein sequence ID" value="RDH15778.1"/>
    <property type="molecule type" value="Genomic_DNA"/>
</dbReference>
<accession>A0A370BMY3</accession>
<organism evidence="1 2">
    <name type="scientific">Aspergillus niger ATCC 13496</name>
    <dbReference type="NCBI Taxonomy" id="1353008"/>
    <lineage>
        <taxon>Eukaryota</taxon>
        <taxon>Fungi</taxon>
        <taxon>Dikarya</taxon>
        <taxon>Ascomycota</taxon>
        <taxon>Pezizomycotina</taxon>
        <taxon>Eurotiomycetes</taxon>
        <taxon>Eurotiomycetidae</taxon>
        <taxon>Eurotiales</taxon>
        <taxon>Aspergillaceae</taxon>
        <taxon>Aspergillus</taxon>
        <taxon>Aspergillus subgen. Circumdati</taxon>
    </lineage>
</organism>
<protein>
    <submittedName>
        <fullName evidence="1">Uncharacterized protein</fullName>
    </submittedName>
</protein>
<sequence length="325" mass="36050">MDLELKGNWTVRPDRCFGVYVGSVSGLVPLLSISLLRTVPLLLGTSDYPLLLEPQGTPLVATRGPPSPPGEDPWLYLRYPPYHPENIHPWVANQTRTPKTSPGMWPKIPPTQLVSCRGPLLGRGNDGRYCVHRISEEQIDRPTKFTVVSWLSCLEFLYSIQVIGSDFSLLLARALAGNVPAVVMYGLNAAIYAVYHRPYPTKEVLPSEVWVEGYAVRKSLCSVDNRTTKVHERLTPSNLIETRIRDGWYQMACVLLLIDSKRLCRLCLLAPAYGGLPTLSSVSFAETCLGLSSIVKGFRSRGICTIFIGPHMILEQTTAPMTKNA</sequence>
<evidence type="ECO:0000313" key="2">
    <source>
        <dbReference type="Proteomes" id="UP000253845"/>
    </source>
</evidence>
<reference evidence="1 2" key="1">
    <citation type="submission" date="2018-07" db="EMBL/GenBank/DDBJ databases">
        <title>Section-level genome sequencing of Aspergillus section Nigri to investigate inter- and intra-species variation.</title>
        <authorList>
            <consortium name="DOE Joint Genome Institute"/>
            <person name="Vesth T.C."/>
            <person name="Nybo J.L."/>
            <person name="Theobald S."/>
            <person name="Frisvad J.C."/>
            <person name="Larsen T.O."/>
            <person name="Nielsen K.F."/>
            <person name="Hoof J.B."/>
            <person name="Brandl J."/>
            <person name="Salamov A."/>
            <person name="Riley R."/>
            <person name="Gladden J.M."/>
            <person name="Phatale P."/>
            <person name="Nielsen M.T."/>
            <person name="Lyhne E.K."/>
            <person name="Kogle M.E."/>
            <person name="Strasser K."/>
            <person name="McDonnell E."/>
            <person name="Barry K."/>
            <person name="Clum A."/>
            <person name="Chen C."/>
            <person name="Nolan M."/>
            <person name="Sandor L."/>
            <person name="Kuo A."/>
            <person name="Lipzen A."/>
            <person name="Hainaut M."/>
            <person name="Drula E."/>
            <person name="Tsang A."/>
            <person name="Magnuson J.K."/>
            <person name="Henrissat B."/>
            <person name="Wiebenga A."/>
            <person name="Simmons B.A."/>
            <person name="Makela M.R."/>
            <person name="De vries R.P."/>
            <person name="Grigoriev I.V."/>
            <person name="Mortensen U.H."/>
            <person name="Baker S.E."/>
            <person name="Andersen M.R."/>
        </authorList>
    </citation>
    <scope>NUCLEOTIDE SEQUENCE [LARGE SCALE GENOMIC DNA]</scope>
    <source>
        <strain evidence="1 2">ATCC 13496</strain>
    </source>
</reference>
<evidence type="ECO:0000313" key="1">
    <source>
        <dbReference type="EMBL" id="RDH15778.1"/>
    </source>
</evidence>